<reference evidence="2 3" key="1">
    <citation type="submission" date="2019-06" db="EMBL/GenBank/DDBJ databases">
        <title>Genome sequence of Rhodobacteraceae bacterium D4M1.</title>
        <authorList>
            <person name="Cao J."/>
        </authorList>
    </citation>
    <scope>NUCLEOTIDE SEQUENCE [LARGE SCALE GENOMIC DNA]</scope>
    <source>
        <strain evidence="2 3">D4M1</strain>
    </source>
</reference>
<dbReference type="InterPro" id="IPR036182">
    <property type="entry name" value="PCuAC_sf"/>
</dbReference>
<dbReference type="AlphaFoldDB" id="A0A5B8FHI7"/>
<protein>
    <submittedName>
        <fullName evidence="2">Copper chaperone PCu(A)C</fullName>
    </submittedName>
</protein>
<dbReference type="PANTHER" id="PTHR36302:SF1">
    <property type="entry name" value="COPPER CHAPERONE PCU(A)C"/>
    <property type="match status" value="1"/>
</dbReference>
<keyword evidence="3" id="KW-1185">Reference proteome</keyword>
<dbReference type="EMBL" id="CP040818">
    <property type="protein sequence ID" value="QDL92471.1"/>
    <property type="molecule type" value="Genomic_DNA"/>
</dbReference>
<gene>
    <name evidence="2" type="ORF">FDP22_12185</name>
</gene>
<dbReference type="Proteomes" id="UP000305888">
    <property type="component" value="Chromosome"/>
</dbReference>
<evidence type="ECO:0000256" key="1">
    <source>
        <dbReference type="SAM" id="SignalP"/>
    </source>
</evidence>
<dbReference type="KEGG" id="ppru:FDP22_12185"/>
<keyword evidence="1" id="KW-0732">Signal</keyword>
<name>A0A5B8FHI7_9RHOB</name>
<dbReference type="OrthoDB" id="9796962at2"/>
<accession>A0A5B8FHI7</accession>
<feature type="chain" id="PRO_5022883787" evidence="1">
    <location>
        <begin position="24"/>
        <end position="155"/>
    </location>
</feature>
<sequence length="155" mass="16079">MTHSFVRGALAALVALAALPALADGLAVEGAYAVRSNPMSGAAYMTLRNAGPGDDRLLSLDSPAAQRTELHSNEITDGVARMRPMPEGLPLPAGGTAVLERGGLHVMFMGLTAPLEDGEIVPLTLHFESGRTITVALRVTPQHAGEIPPPDGDKP</sequence>
<organism evidence="2 3">
    <name type="scientific">Paroceanicella profunda</name>
    <dbReference type="NCBI Taxonomy" id="2579971"/>
    <lineage>
        <taxon>Bacteria</taxon>
        <taxon>Pseudomonadati</taxon>
        <taxon>Pseudomonadota</taxon>
        <taxon>Alphaproteobacteria</taxon>
        <taxon>Rhodobacterales</taxon>
        <taxon>Paracoccaceae</taxon>
        <taxon>Paroceanicella</taxon>
    </lineage>
</organism>
<dbReference type="InterPro" id="IPR007410">
    <property type="entry name" value="LpqE-like"/>
</dbReference>
<evidence type="ECO:0000313" key="3">
    <source>
        <dbReference type="Proteomes" id="UP000305888"/>
    </source>
</evidence>
<dbReference type="PANTHER" id="PTHR36302">
    <property type="entry name" value="BLR7088 PROTEIN"/>
    <property type="match status" value="1"/>
</dbReference>
<dbReference type="SUPFAM" id="SSF110087">
    <property type="entry name" value="DR1885-like metal-binding protein"/>
    <property type="match status" value="1"/>
</dbReference>
<dbReference type="Pfam" id="PF04314">
    <property type="entry name" value="PCuAC"/>
    <property type="match status" value="1"/>
</dbReference>
<evidence type="ECO:0000313" key="2">
    <source>
        <dbReference type="EMBL" id="QDL92471.1"/>
    </source>
</evidence>
<feature type="signal peptide" evidence="1">
    <location>
        <begin position="1"/>
        <end position="23"/>
    </location>
</feature>
<dbReference type="Gene3D" id="2.60.40.1890">
    <property type="entry name" value="PCu(A)C copper chaperone"/>
    <property type="match status" value="1"/>
</dbReference>
<proteinExistence type="predicted"/>
<dbReference type="RefSeq" id="WP_138578938.1">
    <property type="nucleotide sequence ID" value="NZ_CP040818.1"/>
</dbReference>
<dbReference type="InterPro" id="IPR058248">
    <property type="entry name" value="Lxx211020-like"/>
</dbReference>